<evidence type="ECO:0000259" key="1">
    <source>
        <dbReference type="Pfam" id="PF14111"/>
    </source>
</evidence>
<reference evidence="2 3" key="1">
    <citation type="submission" date="2024-02" db="EMBL/GenBank/DDBJ databases">
        <title>de novo genome assembly of Solanum bulbocastanum strain 11H21.</title>
        <authorList>
            <person name="Hosaka A.J."/>
        </authorList>
    </citation>
    <scope>NUCLEOTIDE SEQUENCE [LARGE SCALE GENOMIC DNA]</scope>
    <source>
        <tissue evidence="2">Young leaves</tissue>
    </source>
</reference>
<proteinExistence type="predicted"/>
<sequence>MDPWTPMGLIFSSLKKKKQRIYKPWTYSIIIKIFGRKLSHIYLKQRLAAMLKVSEKIILIDLGHNYYIVKFLKEENLHKTLQRGPWFTNSFFLSVKRWHINFVASEAKETKSALWIRLSELSTEFYDHLVLSKIGQKLVKLVKTDVSTSEAL</sequence>
<dbReference type="InterPro" id="IPR025558">
    <property type="entry name" value="DUF4283"/>
</dbReference>
<dbReference type="PANTHER" id="PTHR31286:SF99">
    <property type="entry name" value="DUF4283 DOMAIN-CONTAINING PROTEIN"/>
    <property type="match status" value="1"/>
</dbReference>
<protein>
    <recommendedName>
        <fullName evidence="1">DUF4283 domain-containing protein</fullName>
    </recommendedName>
</protein>
<evidence type="ECO:0000313" key="2">
    <source>
        <dbReference type="EMBL" id="KAK6789819.1"/>
    </source>
</evidence>
<dbReference type="AlphaFoldDB" id="A0AAN8YE53"/>
<organism evidence="2 3">
    <name type="scientific">Solanum bulbocastanum</name>
    <name type="common">Wild potato</name>
    <dbReference type="NCBI Taxonomy" id="147425"/>
    <lineage>
        <taxon>Eukaryota</taxon>
        <taxon>Viridiplantae</taxon>
        <taxon>Streptophyta</taxon>
        <taxon>Embryophyta</taxon>
        <taxon>Tracheophyta</taxon>
        <taxon>Spermatophyta</taxon>
        <taxon>Magnoliopsida</taxon>
        <taxon>eudicotyledons</taxon>
        <taxon>Gunneridae</taxon>
        <taxon>Pentapetalae</taxon>
        <taxon>asterids</taxon>
        <taxon>lamiids</taxon>
        <taxon>Solanales</taxon>
        <taxon>Solanaceae</taxon>
        <taxon>Solanoideae</taxon>
        <taxon>Solaneae</taxon>
        <taxon>Solanum</taxon>
    </lineage>
</organism>
<dbReference type="EMBL" id="JBANQN010000005">
    <property type="protein sequence ID" value="KAK6789819.1"/>
    <property type="molecule type" value="Genomic_DNA"/>
</dbReference>
<comment type="caution">
    <text evidence="2">The sequence shown here is derived from an EMBL/GenBank/DDBJ whole genome shotgun (WGS) entry which is preliminary data.</text>
</comment>
<dbReference type="PANTHER" id="PTHR31286">
    <property type="entry name" value="GLYCINE-RICH CELL WALL STRUCTURAL PROTEIN 1.8-LIKE"/>
    <property type="match status" value="1"/>
</dbReference>
<keyword evidence="3" id="KW-1185">Reference proteome</keyword>
<evidence type="ECO:0000313" key="3">
    <source>
        <dbReference type="Proteomes" id="UP001371456"/>
    </source>
</evidence>
<dbReference type="Proteomes" id="UP001371456">
    <property type="component" value="Unassembled WGS sequence"/>
</dbReference>
<name>A0AAN8YE53_SOLBU</name>
<gene>
    <name evidence="2" type="ORF">RDI58_013619</name>
</gene>
<dbReference type="InterPro" id="IPR040256">
    <property type="entry name" value="At4g02000-like"/>
</dbReference>
<dbReference type="Pfam" id="PF14111">
    <property type="entry name" value="DUF4283"/>
    <property type="match status" value="1"/>
</dbReference>
<accession>A0AAN8YE53</accession>
<feature type="domain" description="DUF4283" evidence="1">
    <location>
        <begin position="25"/>
        <end position="104"/>
    </location>
</feature>